<accession>G0MHT7</accession>
<keyword evidence="2" id="KW-1185">Reference proteome</keyword>
<gene>
    <name evidence="1" type="ORF">CAEBREN_17106</name>
</gene>
<dbReference type="EMBL" id="GL379795">
    <property type="protein sequence ID" value="EGT59323.1"/>
    <property type="molecule type" value="Genomic_DNA"/>
</dbReference>
<proteinExistence type="predicted"/>
<dbReference type="HOGENOM" id="CLU_2252427_0_0_1"/>
<name>G0MHT7_CAEBE</name>
<dbReference type="InParanoid" id="G0MHT7"/>
<sequence length="104" mass="11334">MFPFNDTFLATFNGTLLPSQSRSGEITAMEFNDLGASETTKTQLVESTSKGVVTENPSQTLTPLQKTLPTIDKNGESNMKLSINNHIAKSEPSTLIKIKTNDDN</sequence>
<dbReference type="Proteomes" id="UP000008068">
    <property type="component" value="Unassembled WGS sequence"/>
</dbReference>
<protein>
    <submittedName>
        <fullName evidence="1">Uncharacterized protein</fullName>
    </submittedName>
</protein>
<dbReference type="FunCoup" id="G0MHT7">
    <property type="interactions" value="156"/>
</dbReference>
<organism evidence="2">
    <name type="scientific">Caenorhabditis brenneri</name>
    <name type="common">Nematode worm</name>
    <dbReference type="NCBI Taxonomy" id="135651"/>
    <lineage>
        <taxon>Eukaryota</taxon>
        <taxon>Metazoa</taxon>
        <taxon>Ecdysozoa</taxon>
        <taxon>Nematoda</taxon>
        <taxon>Chromadorea</taxon>
        <taxon>Rhabditida</taxon>
        <taxon>Rhabditina</taxon>
        <taxon>Rhabditomorpha</taxon>
        <taxon>Rhabditoidea</taxon>
        <taxon>Rhabditidae</taxon>
        <taxon>Peloderinae</taxon>
        <taxon>Caenorhabditis</taxon>
    </lineage>
</organism>
<evidence type="ECO:0000313" key="1">
    <source>
        <dbReference type="EMBL" id="EGT59323.1"/>
    </source>
</evidence>
<evidence type="ECO:0000313" key="2">
    <source>
        <dbReference type="Proteomes" id="UP000008068"/>
    </source>
</evidence>
<dbReference type="AlphaFoldDB" id="G0MHT7"/>
<dbReference type="OrthoDB" id="5875441at2759"/>
<reference evidence="2" key="1">
    <citation type="submission" date="2011-07" db="EMBL/GenBank/DDBJ databases">
        <authorList>
            <consortium name="Caenorhabditis brenneri Sequencing and Analysis Consortium"/>
            <person name="Wilson R.K."/>
        </authorList>
    </citation>
    <scope>NUCLEOTIDE SEQUENCE [LARGE SCALE GENOMIC DNA]</scope>
    <source>
        <strain evidence="2">PB2801</strain>
    </source>
</reference>